<keyword evidence="1 11" id="KW-0645">Protease</keyword>
<evidence type="ECO:0000256" key="4">
    <source>
        <dbReference type="ARBA" id="ARBA00022801"/>
    </source>
</evidence>
<keyword evidence="7" id="KW-0865">Zymogen</keyword>
<feature type="domain" description="Peptidase S1" evidence="13">
    <location>
        <begin position="112"/>
        <end position="372"/>
    </location>
</feature>
<dbReference type="InterPro" id="IPR051487">
    <property type="entry name" value="Ser/Thr_Proteases_Immune/Dev"/>
</dbReference>
<dbReference type="Pfam" id="PF00089">
    <property type="entry name" value="Trypsin"/>
    <property type="match status" value="1"/>
</dbReference>
<comment type="domain">
    <text evidence="12">The clip domain consists of 35-55 residues which are 'knitted' together usually by 3 conserved disulfide bonds forming a clip-like compact structure.</text>
</comment>
<dbReference type="SMART" id="SM00020">
    <property type="entry name" value="Tryp_SPc"/>
    <property type="match status" value="1"/>
</dbReference>
<comment type="similarity">
    <text evidence="10 12">Belongs to the peptidase S1 family. CLIP subfamily.</text>
</comment>
<organism evidence="15">
    <name type="scientific">Drosophila melanogaster</name>
    <name type="common">Fruit fly</name>
    <dbReference type="NCBI Taxonomy" id="7227"/>
    <lineage>
        <taxon>Eukaryota</taxon>
        <taxon>Metazoa</taxon>
        <taxon>Ecdysozoa</taxon>
        <taxon>Arthropoda</taxon>
        <taxon>Hexapoda</taxon>
        <taxon>Insecta</taxon>
        <taxon>Pterygota</taxon>
        <taxon>Neoptera</taxon>
        <taxon>Endopterygota</taxon>
        <taxon>Diptera</taxon>
        <taxon>Brachycera</taxon>
        <taxon>Muscomorpha</taxon>
        <taxon>Ephydroidea</taxon>
        <taxon>Drosophilidae</taxon>
        <taxon>Drosophila</taxon>
        <taxon>Sophophora</taxon>
    </lineage>
</organism>
<dbReference type="EC" id="3.4.21.-" evidence="11"/>
<dbReference type="Gene3D" id="2.40.10.10">
    <property type="entry name" value="Trypsin-like serine proteases"/>
    <property type="match status" value="2"/>
</dbReference>
<dbReference type="PRINTS" id="PR00722">
    <property type="entry name" value="CHYMOTRYPSIN"/>
</dbReference>
<reference evidence="15" key="1">
    <citation type="submission" date="2005-05" db="EMBL/GenBank/DDBJ databases">
        <authorList>
            <person name="Stapleton M."/>
            <person name="Carlson J."/>
            <person name="Chavez C."/>
            <person name="Frise E."/>
            <person name="George R."/>
            <person name="Pacleb J."/>
            <person name="Park S."/>
            <person name="Wan K."/>
            <person name="Yu C."/>
            <person name="Celniker S."/>
        </authorList>
    </citation>
    <scope>NUCLEOTIDE SEQUENCE</scope>
</reference>
<dbReference type="SMART" id="SM00680">
    <property type="entry name" value="CLIP"/>
    <property type="match status" value="1"/>
</dbReference>
<dbReference type="PROSITE" id="PS00134">
    <property type="entry name" value="TRYPSIN_HIS"/>
    <property type="match status" value="1"/>
</dbReference>
<keyword evidence="9" id="KW-0325">Glycoprotein</keyword>
<dbReference type="PROSITE" id="PS00135">
    <property type="entry name" value="TRYPSIN_SER"/>
    <property type="match status" value="1"/>
</dbReference>
<evidence type="ECO:0000256" key="3">
    <source>
        <dbReference type="ARBA" id="ARBA00022729"/>
    </source>
</evidence>
<evidence type="ECO:0000259" key="14">
    <source>
        <dbReference type="PROSITE" id="PS51888"/>
    </source>
</evidence>
<dbReference type="InterPro" id="IPR001254">
    <property type="entry name" value="Trypsin_dom"/>
</dbReference>
<dbReference type="MEROPS" id="S01.A60"/>
<keyword evidence="3 12" id="KW-0732">Signal</keyword>
<evidence type="ECO:0000256" key="11">
    <source>
        <dbReference type="RuleBase" id="RU363034"/>
    </source>
</evidence>
<evidence type="ECO:0000256" key="10">
    <source>
        <dbReference type="ARBA" id="ARBA00024195"/>
    </source>
</evidence>
<gene>
    <name evidence="15" type="primary">CG11313</name>
</gene>
<evidence type="ECO:0000256" key="2">
    <source>
        <dbReference type="ARBA" id="ARBA00022723"/>
    </source>
</evidence>
<dbReference type="FunFam" id="2.40.10.10:FF:000078">
    <property type="entry name" value="Serine protease H137"/>
    <property type="match status" value="1"/>
</dbReference>
<dbReference type="HOGENOM" id="CLU_006842_0_3_1"/>
<keyword evidence="12" id="KW-0964">Secreted</keyword>
<dbReference type="InterPro" id="IPR038565">
    <property type="entry name" value="CLIP_sf"/>
</dbReference>
<dbReference type="Pfam" id="PF12032">
    <property type="entry name" value="CLIP"/>
    <property type="match status" value="1"/>
</dbReference>
<evidence type="ECO:0000256" key="1">
    <source>
        <dbReference type="ARBA" id="ARBA00022670"/>
    </source>
</evidence>
<evidence type="ECO:0000256" key="8">
    <source>
        <dbReference type="ARBA" id="ARBA00023157"/>
    </source>
</evidence>
<evidence type="ECO:0000256" key="7">
    <source>
        <dbReference type="ARBA" id="ARBA00023145"/>
    </source>
</evidence>
<evidence type="ECO:0000256" key="5">
    <source>
        <dbReference type="ARBA" id="ARBA00022825"/>
    </source>
</evidence>
<dbReference type="OrthoDB" id="9028152at2759"/>
<dbReference type="InterPro" id="IPR001314">
    <property type="entry name" value="Peptidase_S1A"/>
</dbReference>
<accession>Q4V3X9</accession>
<evidence type="ECO:0000256" key="6">
    <source>
        <dbReference type="ARBA" id="ARBA00022837"/>
    </source>
</evidence>
<keyword evidence="5 11" id="KW-0720">Serine protease</keyword>
<dbReference type="AlphaFoldDB" id="Q4V3X9"/>
<dbReference type="ExpressionAtlas" id="Q4V3X9">
    <property type="expression patterns" value="baseline and differential"/>
</dbReference>
<dbReference type="CDD" id="cd00190">
    <property type="entry name" value="Tryp_SPc"/>
    <property type="match status" value="1"/>
</dbReference>
<feature type="chain" id="PRO_5023977226" description="CLIP domain-containing serine protease" evidence="12">
    <location>
        <begin position="26"/>
        <end position="373"/>
    </location>
</feature>
<dbReference type="GO" id="GO:0005576">
    <property type="term" value="C:extracellular region"/>
    <property type="evidence" value="ECO:0007669"/>
    <property type="project" value="UniProtKB-SubCell"/>
</dbReference>
<dbReference type="EMBL" id="BT023227">
    <property type="protein sequence ID" value="AAY55643.1"/>
    <property type="molecule type" value="mRNA"/>
</dbReference>
<dbReference type="VEuPathDB" id="VectorBase:FBgn0039798"/>
<keyword evidence="2" id="KW-0479">Metal-binding</keyword>
<dbReference type="GO" id="GO:0046872">
    <property type="term" value="F:metal ion binding"/>
    <property type="evidence" value="ECO:0007669"/>
    <property type="project" value="UniProtKB-KW"/>
</dbReference>
<dbReference type="PROSITE" id="PS50240">
    <property type="entry name" value="TRYPSIN_DOM"/>
    <property type="match status" value="1"/>
</dbReference>
<dbReference type="Bgee" id="FBgn0039798">
    <property type="expression patterns" value="Expressed in fat body cell in adult thorax and 8 other cell types or tissues"/>
</dbReference>
<keyword evidence="6" id="KW-0106">Calcium</keyword>
<sequence>NSVASAMKVIAAVLLCLLIIRTAHGQYVSCRNPNQRTGYCVNIPLCVPLNSVLAKSNPTDSEMRFIRESRCLVSDQSDLPFVCCTPDTDYNTTRARPNDEVIHSTLLPDRSICGGDIAYNQITKGNETVLTEFAWMVLLEYRPHDGQQLRTYCAGSLINNRYVVTAAHCVSAATRARKGDVVSVRLGEHNTSAVVDCLNGRCLPEPVQIAVEEIRIHESFGTRLFWNDIALIRLAREVAYSPSIRPVCLPSTVGLQNWQSGQAFTVAGWGRTLTSESSPVKMKLRVTYVEPGLCRRKYASIVVLGDSHLCAEGRSRGDSCDGDSGGPLMAFHEGVWVLGGIVSFGLNCGSRFWPAVYTNVLSYETWITQNIRP</sequence>
<dbReference type="GO" id="GO:0004252">
    <property type="term" value="F:serine-type endopeptidase activity"/>
    <property type="evidence" value="ECO:0007669"/>
    <property type="project" value="UniProtKB-UniRule"/>
</dbReference>
<dbReference type="InterPro" id="IPR009003">
    <property type="entry name" value="Peptidase_S1_PA"/>
</dbReference>
<keyword evidence="4 11" id="KW-0378">Hydrolase</keyword>
<dbReference type="GO" id="GO:0051604">
    <property type="term" value="P:protein maturation"/>
    <property type="evidence" value="ECO:0007669"/>
    <property type="project" value="UniProtKB-ARBA"/>
</dbReference>
<dbReference type="PROSITE" id="PS51888">
    <property type="entry name" value="CLIP"/>
    <property type="match status" value="1"/>
</dbReference>
<dbReference type="Gene3D" id="3.30.1640.30">
    <property type="match status" value="1"/>
</dbReference>
<name>Q4V3X9_DROME</name>
<dbReference type="InterPro" id="IPR043504">
    <property type="entry name" value="Peptidase_S1_PA_chymotrypsin"/>
</dbReference>
<feature type="domain" description="Clip" evidence="14">
    <location>
        <begin position="29"/>
        <end position="84"/>
    </location>
</feature>
<dbReference type="GO" id="GO:0006508">
    <property type="term" value="P:proteolysis"/>
    <property type="evidence" value="ECO:0007669"/>
    <property type="project" value="UniProtKB-KW"/>
</dbReference>
<dbReference type="SUPFAM" id="SSF50494">
    <property type="entry name" value="Trypsin-like serine proteases"/>
    <property type="match status" value="1"/>
</dbReference>
<dbReference type="PANTHER" id="PTHR24256">
    <property type="entry name" value="TRYPTASE-RELATED"/>
    <property type="match status" value="1"/>
</dbReference>
<comment type="subcellular location">
    <subcellularLocation>
        <location evidence="12">Secreted</location>
    </subcellularLocation>
</comment>
<feature type="signal peptide" evidence="12">
    <location>
        <begin position="1"/>
        <end position="25"/>
    </location>
</feature>
<keyword evidence="8" id="KW-1015">Disulfide bond</keyword>
<dbReference type="InterPro" id="IPR033116">
    <property type="entry name" value="TRYPSIN_SER"/>
</dbReference>
<protein>
    <recommendedName>
        <fullName evidence="12">CLIP domain-containing serine protease</fullName>
        <ecNumber evidence="11">3.4.21.-</ecNumber>
    </recommendedName>
</protein>
<dbReference type="InterPro" id="IPR022700">
    <property type="entry name" value="CLIP"/>
</dbReference>
<evidence type="ECO:0000256" key="9">
    <source>
        <dbReference type="ARBA" id="ARBA00023180"/>
    </source>
</evidence>
<dbReference type="IntAct" id="Q4V3X9">
    <property type="interactions" value="1"/>
</dbReference>
<dbReference type="InterPro" id="IPR018114">
    <property type="entry name" value="TRYPSIN_HIS"/>
</dbReference>
<dbReference type="FunFam" id="2.40.10.10:FF:000028">
    <property type="entry name" value="Serine protease easter"/>
    <property type="match status" value="1"/>
</dbReference>
<evidence type="ECO:0000259" key="13">
    <source>
        <dbReference type="PROSITE" id="PS50240"/>
    </source>
</evidence>
<proteinExistence type="evidence at transcript level"/>
<evidence type="ECO:0000256" key="12">
    <source>
        <dbReference type="RuleBase" id="RU366078"/>
    </source>
</evidence>
<evidence type="ECO:0000313" key="15">
    <source>
        <dbReference type="EMBL" id="AAY55643.1"/>
    </source>
</evidence>
<feature type="non-terminal residue" evidence="15">
    <location>
        <position position="1"/>
    </location>
</feature>